<protein>
    <submittedName>
        <fullName evidence="1">Uncharacterized protein</fullName>
    </submittedName>
</protein>
<accession>A0A7X6KV95</accession>
<reference evidence="1 2" key="1">
    <citation type="submission" date="2020-04" db="EMBL/GenBank/DDBJ databases">
        <title>MicrobeNet Type strains.</title>
        <authorList>
            <person name="Nicholson A.C."/>
        </authorList>
    </citation>
    <scope>NUCLEOTIDE SEQUENCE [LARGE SCALE GENOMIC DNA]</scope>
    <source>
        <strain evidence="1 2">ATCC BAA-788</strain>
    </source>
</reference>
<proteinExistence type="predicted"/>
<sequence>MTATRPATRPTTRRAALAVLAVLLAALAVCGLRPASAARLDLRGGSHLLSSAAPCTTATLTAAPGSTVSGQATTLVLGGIPAACAGAAVAVRMYAADGTPTGTADSTGTAVAGSLTLTVPSYATDRIAGTALTLNGWAVPVTWAAPTGTPAGPVTPGPGTTFTGLTWSQLANSGTQACFSVQVSGAAGTTWRVDLHLDQRPFNGVTSADGFQVHSPWFGQVLGEPSGGVLSIGGRAGYTTLAAGQSITVTVCHYNLPAPQYDPALSYSQSTGAVTGSANYACMTTTVRVSGTTQFYAGWRADIDLRPLLDYLRDRGMSTAGARFSAPGNYTLAQLSGTVYRVTPTAWDTWGVRDDSPQSVQVCVQP</sequence>
<organism evidence="1 2">
    <name type="scientific">Cellulomonas denverensis</name>
    <dbReference type="NCBI Taxonomy" id="264297"/>
    <lineage>
        <taxon>Bacteria</taxon>
        <taxon>Bacillati</taxon>
        <taxon>Actinomycetota</taxon>
        <taxon>Actinomycetes</taxon>
        <taxon>Micrococcales</taxon>
        <taxon>Cellulomonadaceae</taxon>
        <taxon>Cellulomonas</taxon>
    </lineage>
</organism>
<dbReference type="RefSeq" id="WP_168630041.1">
    <property type="nucleotide sequence ID" value="NZ_BONL01000001.1"/>
</dbReference>
<dbReference type="AlphaFoldDB" id="A0A7X6KV95"/>
<comment type="caution">
    <text evidence="1">The sequence shown here is derived from an EMBL/GenBank/DDBJ whole genome shotgun (WGS) entry which is preliminary data.</text>
</comment>
<dbReference type="Proteomes" id="UP000581206">
    <property type="component" value="Unassembled WGS sequence"/>
</dbReference>
<evidence type="ECO:0000313" key="2">
    <source>
        <dbReference type="Proteomes" id="UP000581206"/>
    </source>
</evidence>
<dbReference type="PROSITE" id="PS51318">
    <property type="entry name" value="TAT"/>
    <property type="match status" value="1"/>
</dbReference>
<dbReference type="EMBL" id="JAAXOX010000004">
    <property type="protein sequence ID" value="NKY22904.1"/>
    <property type="molecule type" value="Genomic_DNA"/>
</dbReference>
<name>A0A7X6KV95_9CELL</name>
<gene>
    <name evidence="1" type="ORF">HGA03_09535</name>
</gene>
<dbReference type="InterPro" id="IPR006311">
    <property type="entry name" value="TAT_signal"/>
</dbReference>
<evidence type="ECO:0000313" key="1">
    <source>
        <dbReference type="EMBL" id="NKY22904.1"/>
    </source>
</evidence>
<keyword evidence="2" id="KW-1185">Reference proteome</keyword>